<reference evidence="2" key="1">
    <citation type="journal article" date="2023" name="Front. Plant Sci.">
        <title>Chromosomal-level genome assembly of Melastoma candidum provides insights into trichome evolution.</title>
        <authorList>
            <person name="Zhong Y."/>
            <person name="Wu W."/>
            <person name="Sun C."/>
            <person name="Zou P."/>
            <person name="Liu Y."/>
            <person name="Dai S."/>
            <person name="Zhou R."/>
        </authorList>
    </citation>
    <scope>NUCLEOTIDE SEQUENCE [LARGE SCALE GENOMIC DNA]</scope>
</reference>
<proteinExistence type="predicted"/>
<organism evidence="1 2">
    <name type="scientific">Melastoma candidum</name>
    <dbReference type="NCBI Taxonomy" id="119954"/>
    <lineage>
        <taxon>Eukaryota</taxon>
        <taxon>Viridiplantae</taxon>
        <taxon>Streptophyta</taxon>
        <taxon>Embryophyta</taxon>
        <taxon>Tracheophyta</taxon>
        <taxon>Spermatophyta</taxon>
        <taxon>Magnoliopsida</taxon>
        <taxon>eudicotyledons</taxon>
        <taxon>Gunneridae</taxon>
        <taxon>Pentapetalae</taxon>
        <taxon>rosids</taxon>
        <taxon>malvids</taxon>
        <taxon>Myrtales</taxon>
        <taxon>Melastomataceae</taxon>
        <taxon>Melastomatoideae</taxon>
        <taxon>Melastomateae</taxon>
        <taxon>Melastoma</taxon>
    </lineage>
</organism>
<comment type="caution">
    <text evidence="1">The sequence shown here is derived from an EMBL/GenBank/DDBJ whole genome shotgun (WGS) entry which is preliminary data.</text>
</comment>
<evidence type="ECO:0000313" key="2">
    <source>
        <dbReference type="Proteomes" id="UP001057402"/>
    </source>
</evidence>
<protein>
    <submittedName>
        <fullName evidence="1">Uncharacterized protein</fullName>
    </submittedName>
</protein>
<evidence type="ECO:0000313" key="1">
    <source>
        <dbReference type="EMBL" id="KAI4303443.1"/>
    </source>
</evidence>
<gene>
    <name evidence="1" type="ORF">MLD38_039075</name>
</gene>
<keyword evidence="2" id="KW-1185">Reference proteome</keyword>
<sequence>MVFSPADRVNSCIPKDATVKAVFLSTAWQKFAEGSIPEGKEKAFYQILTTLLTPRDYPGEGTDKLIWLSNKKGIFSIKEAWDLPRAKRQRVIWSTWVWSKEIPPRCSFLVWLIAKERRRTAQFWHQKGLWTSAECVFC</sequence>
<accession>A0ACB9L234</accession>
<dbReference type="Proteomes" id="UP001057402">
    <property type="component" value="Chromosome 12"/>
</dbReference>
<name>A0ACB9L234_9MYRT</name>
<dbReference type="EMBL" id="CM042891">
    <property type="protein sequence ID" value="KAI4303443.1"/>
    <property type="molecule type" value="Genomic_DNA"/>
</dbReference>